<dbReference type="EMBL" id="LSCV01000023">
    <property type="protein sequence ID" value="KXB40922.1"/>
    <property type="molecule type" value="Genomic_DNA"/>
</dbReference>
<dbReference type="AlphaFoldDB" id="A0A133YCL2"/>
<name>A0A133YCL2_9FIRM</name>
<dbReference type="STRING" id="1497955.HMPREF1872_00800"/>
<sequence length="44" mass="5008">MHHVKCLRKDVVQQAGCFSAMSGKASGAVLCRYYKLNMRNWTFA</sequence>
<evidence type="ECO:0000313" key="1">
    <source>
        <dbReference type="EMBL" id="KXB40922.1"/>
    </source>
</evidence>
<organism evidence="1 2">
    <name type="scientific">Amygdalobacter nucleatus</name>
    <dbReference type="NCBI Taxonomy" id="3029274"/>
    <lineage>
        <taxon>Bacteria</taxon>
        <taxon>Bacillati</taxon>
        <taxon>Bacillota</taxon>
        <taxon>Clostridia</taxon>
        <taxon>Eubacteriales</taxon>
        <taxon>Oscillospiraceae</taxon>
        <taxon>Amygdalobacter</taxon>
    </lineage>
</organism>
<dbReference type="Proteomes" id="UP000070080">
    <property type="component" value="Unassembled WGS sequence"/>
</dbReference>
<evidence type="ECO:0000313" key="2">
    <source>
        <dbReference type="Proteomes" id="UP000070080"/>
    </source>
</evidence>
<protein>
    <submittedName>
        <fullName evidence="1">Uncharacterized protein</fullName>
    </submittedName>
</protein>
<proteinExistence type="predicted"/>
<comment type="caution">
    <text evidence="1">The sequence shown here is derived from an EMBL/GenBank/DDBJ whole genome shotgun (WGS) entry which is preliminary data.</text>
</comment>
<reference evidence="2" key="1">
    <citation type="submission" date="2016-01" db="EMBL/GenBank/DDBJ databases">
        <authorList>
            <person name="Mitreva M."/>
            <person name="Pepin K.H."/>
            <person name="Mihindukulasuriya K.A."/>
            <person name="Fulton R."/>
            <person name="Fronick C."/>
            <person name="O'Laughlin M."/>
            <person name="Miner T."/>
            <person name="Herter B."/>
            <person name="Rosa B.A."/>
            <person name="Cordes M."/>
            <person name="Tomlinson C."/>
            <person name="Wollam A."/>
            <person name="Palsikar V.B."/>
            <person name="Mardis E.R."/>
            <person name="Wilson R.K."/>
        </authorList>
    </citation>
    <scope>NUCLEOTIDE SEQUENCE [LARGE SCALE GENOMIC DNA]</scope>
    <source>
        <strain evidence="2">KA00274</strain>
    </source>
</reference>
<keyword evidence="2" id="KW-1185">Reference proteome</keyword>
<accession>A0A133YCL2</accession>
<gene>
    <name evidence="1" type="ORF">HMPREF1872_00800</name>
</gene>